<dbReference type="RefSeq" id="WP_170070830.1">
    <property type="nucleotide sequence ID" value="NZ_JABBCX010000001.1"/>
</dbReference>
<accession>A0A7X9YEI3</accession>
<organism evidence="2 3">
    <name type="scientific">Pseudoalteromonas arctica</name>
    <dbReference type="NCBI Taxonomy" id="394751"/>
    <lineage>
        <taxon>Bacteria</taxon>
        <taxon>Pseudomonadati</taxon>
        <taxon>Pseudomonadota</taxon>
        <taxon>Gammaproteobacteria</taxon>
        <taxon>Alteromonadales</taxon>
        <taxon>Pseudoalteromonadaceae</taxon>
        <taxon>Pseudoalteromonas</taxon>
    </lineage>
</organism>
<dbReference type="Proteomes" id="UP000519126">
    <property type="component" value="Unassembled WGS sequence"/>
</dbReference>
<dbReference type="Pfam" id="PF11949">
    <property type="entry name" value="DUF3466"/>
    <property type="match status" value="1"/>
</dbReference>
<gene>
    <name evidence="2" type="ORF">HHL01_01575</name>
</gene>
<feature type="chain" id="PRO_5030581525" evidence="1">
    <location>
        <begin position="21"/>
        <end position="585"/>
    </location>
</feature>
<comment type="caution">
    <text evidence="2">The sequence shown here is derived from an EMBL/GenBank/DDBJ whole genome shotgun (WGS) entry which is preliminary data.</text>
</comment>
<evidence type="ECO:0000313" key="2">
    <source>
        <dbReference type="EMBL" id="NMF46874.1"/>
    </source>
</evidence>
<reference evidence="2 3" key="1">
    <citation type="submission" date="2020-04" db="EMBL/GenBank/DDBJ databases">
        <title>Genome Sequencing and Assembley of Pseudoalteromonas artica.</title>
        <authorList>
            <person name="Akerly B."/>
            <person name="Cook G."/>
        </authorList>
    </citation>
    <scope>NUCLEOTIDE SEQUENCE [LARGE SCALE GENOMIC DNA]</scope>
    <source>
        <strain evidence="2 3">NEC-BIFX-0059</strain>
    </source>
</reference>
<protein>
    <submittedName>
        <fullName evidence="2">DUF3466 family protein</fullName>
    </submittedName>
</protein>
<keyword evidence="1" id="KW-0732">Signal</keyword>
<feature type="signal peptide" evidence="1">
    <location>
        <begin position="1"/>
        <end position="20"/>
    </location>
</feature>
<proteinExistence type="predicted"/>
<sequence length="585" mass="64259">MKYKLLAASILATLSTSATSATYQLSELGTLEDAKYSYVTDVSESGHIIGFANGLYNLPIDISYIDFTENVIESAYDSTEAAYELSDKEITFTLDDIENNDAISTNPDAHTFMVSFLANSNLGIPSNFEYQKMSSLVGIKFNDSEITEQPLFDIASVDYDGLTRSTINLFNAVSEDGVTVGWGGAPYDKVSFTPDDEDEAETWFTHEFIERGIVISADGSISVELEPEFNEYGGTSRANDIVKTNSGYTVVGNISTSIPDDRQDNIDDNCDNEDEPTSVCINLLNTNITRGLFNKRAVKWELDESLNITSVEELGMALTPDEGETEDDAFTSTALAVNNNGTIVGSSNTRYYKNDDAIITMPVYFKDGAVTDFIDQEDDWISGSSVAINDNDVITGNAVKFIEGTRRSKFFYHDIETGNTVFPTDYFSSSSSYGNDINNQGYIVGEGEVGVSDSSRLKEAFIYKIGEDKITNLNDLLPCYDTDGETDYAYSMVEATAINENNEIFGTATKTVEKLDSLGGVVTDINGEIEYESVAVAVKLTPIANGEVENCAPVEAEVYERNSASFPWYTLLLLPLVGLRRIFRF</sequence>
<dbReference type="EMBL" id="JABBCX010000001">
    <property type="protein sequence ID" value="NMF46874.1"/>
    <property type="molecule type" value="Genomic_DNA"/>
</dbReference>
<evidence type="ECO:0000256" key="1">
    <source>
        <dbReference type="SAM" id="SignalP"/>
    </source>
</evidence>
<dbReference type="AlphaFoldDB" id="A0A7X9YEI3"/>
<name>A0A7X9YEI3_9GAMM</name>
<evidence type="ECO:0000313" key="3">
    <source>
        <dbReference type="Proteomes" id="UP000519126"/>
    </source>
</evidence>
<dbReference type="InterPro" id="IPR022562">
    <property type="entry name" value="DUF3466"/>
</dbReference>